<dbReference type="InterPro" id="IPR025862">
    <property type="entry name" value="SelA_trans_N_dom"/>
</dbReference>
<keyword evidence="10" id="KW-1185">Reference proteome</keyword>
<dbReference type="PANTHER" id="PTHR32328">
    <property type="entry name" value="L-SERYL-TRNA(SEC) SELENIUM TRANSFERASE"/>
    <property type="match status" value="1"/>
</dbReference>
<dbReference type="HAMAP" id="MF_00423">
    <property type="entry name" value="SelA"/>
    <property type="match status" value="1"/>
</dbReference>
<dbReference type="AlphaFoldDB" id="A0AA35T574"/>
<dbReference type="PANTHER" id="PTHR32328:SF0">
    <property type="entry name" value="L-SERYL-TRNA(SEC) SELENIUM TRANSFERASE"/>
    <property type="match status" value="1"/>
</dbReference>
<evidence type="ECO:0000256" key="3">
    <source>
        <dbReference type="ARBA" id="ARBA00022679"/>
    </source>
</evidence>
<dbReference type="Gene3D" id="3.90.1150.180">
    <property type="match status" value="1"/>
</dbReference>
<dbReference type="Pfam" id="PF12390">
    <property type="entry name" value="Se-cys_synth_N"/>
    <property type="match status" value="1"/>
</dbReference>
<evidence type="ECO:0000256" key="5">
    <source>
        <dbReference type="ARBA" id="ARBA00022917"/>
    </source>
</evidence>
<dbReference type="InterPro" id="IPR015424">
    <property type="entry name" value="PyrdxlP-dep_Trfase"/>
</dbReference>
<evidence type="ECO:0000256" key="2">
    <source>
        <dbReference type="ARBA" id="ARBA00022490"/>
    </source>
</evidence>
<dbReference type="Proteomes" id="UP001174909">
    <property type="component" value="Unassembled WGS sequence"/>
</dbReference>
<dbReference type="InterPro" id="IPR018319">
    <property type="entry name" value="SelA-like"/>
</dbReference>
<evidence type="ECO:0000259" key="8">
    <source>
        <dbReference type="Pfam" id="PF12390"/>
    </source>
</evidence>
<dbReference type="GO" id="GO:0001514">
    <property type="term" value="P:selenocysteine incorporation"/>
    <property type="evidence" value="ECO:0007669"/>
    <property type="project" value="InterPro"/>
</dbReference>
<feature type="domain" description="L-seryl-tRNA selenium transferase N-terminal" evidence="8">
    <location>
        <begin position="8"/>
        <end position="47"/>
    </location>
</feature>
<dbReference type="EMBL" id="CASHTH010003117">
    <property type="protein sequence ID" value="CAI8040581.1"/>
    <property type="molecule type" value="Genomic_DNA"/>
</dbReference>
<evidence type="ECO:0000256" key="6">
    <source>
        <dbReference type="ARBA" id="ARBA00023266"/>
    </source>
</evidence>
<comment type="cofactor">
    <cofactor evidence="1">
        <name>pyridoxal 5'-phosphate</name>
        <dbReference type="ChEBI" id="CHEBI:597326"/>
    </cofactor>
</comment>
<name>A0AA35T574_GEOBA</name>
<proteinExistence type="inferred from homology"/>
<accession>A0AA35T574</accession>
<dbReference type="Pfam" id="PF03841">
    <property type="entry name" value="SelA"/>
    <property type="match status" value="1"/>
</dbReference>
<feature type="region of interest" description="Disordered" evidence="7">
    <location>
        <begin position="433"/>
        <end position="452"/>
    </location>
</feature>
<dbReference type="SUPFAM" id="SSF53383">
    <property type="entry name" value="PLP-dependent transferases"/>
    <property type="match status" value="1"/>
</dbReference>
<keyword evidence="4" id="KW-0663">Pyridoxal phosphate</keyword>
<comment type="caution">
    <text evidence="9">The sequence shown here is derived from an EMBL/GenBank/DDBJ whole genome shotgun (WGS) entry which is preliminary data.</text>
</comment>
<organism evidence="9 10">
    <name type="scientific">Geodia barretti</name>
    <name type="common">Barrett's horny sponge</name>
    <dbReference type="NCBI Taxonomy" id="519541"/>
    <lineage>
        <taxon>Eukaryota</taxon>
        <taxon>Metazoa</taxon>
        <taxon>Porifera</taxon>
        <taxon>Demospongiae</taxon>
        <taxon>Heteroscleromorpha</taxon>
        <taxon>Tetractinellida</taxon>
        <taxon>Astrophorina</taxon>
        <taxon>Geodiidae</taxon>
        <taxon>Geodia</taxon>
    </lineage>
</organism>
<evidence type="ECO:0000313" key="9">
    <source>
        <dbReference type="EMBL" id="CAI8040581.1"/>
    </source>
</evidence>
<sequence>MKTETNLLRELPSVDRVMTHPAAAPLLERFSRPFVTETLRDLIDELRQVIRSGHGLPPDRLQDESIITDLEKKLVRAARPGLVRVVNASGTILHTNLGRALLSEAAAEAVGLVARHPVNLEFDLHRGKRGQREAGVESLLRELTGAEAAAVVNNNAAAVLLGLNSMAEGKQVVVSRGELIEIGGSFRIPEVMAKSGALLREVGTTNRTHPRDYADAIDENTGLLLKVHTSNYRVVGFSAEVELKELVAIGRERGVPVMEDLGSGALVDLATLGLPREPLVAERVAMGADVVTFSGDKILGGPQAGLVAGGKCWIERMNQNPLKRALRCDKLTLAALEATLRSYVQSPDLLREIPTLRAFSRPPRRDRGVRQESAAAAARTIGSGALPTEEIPSKGIAVHTGKMSADEVAQVFRRADPPVIGRIKSDRFMLDLRSAGDPGSLVPNLPDRQRPL</sequence>
<dbReference type="InterPro" id="IPR004534">
    <property type="entry name" value="SelA_trans"/>
</dbReference>
<protein>
    <submittedName>
        <fullName evidence="9">L-seryl-tRNA(Sec) selenium transferase</fullName>
    </submittedName>
</protein>
<evidence type="ECO:0000256" key="7">
    <source>
        <dbReference type="SAM" id="MobiDB-lite"/>
    </source>
</evidence>
<dbReference type="GO" id="GO:0005737">
    <property type="term" value="C:cytoplasm"/>
    <property type="evidence" value="ECO:0007669"/>
    <property type="project" value="InterPro"/>
</dbReference>
<evidence type="ECO:0000256" key="4">
    <source>
        <dbReference type="ARBA" id="ARBA00022898"/>
    </source>
</evidence>
<keyword evidence="6" id="KW-0711">Selenium</keyword>
<keyword evidence="2" id="KW-0963">Cytoplasm</keyword>
<reference evidence="9" key="1">
    <citation type="submission" date="2023-03" db="EMBL/GenBank/DDBJ databases">
        <authorList>
            <person name="Steffen K."/>
            <person name="Cardenas P."/>
        </authorList>
    </citation>
    <scope>NUCLEOTIDE SEQUENCE</scope>
</reference>
<keyword evidence="3 9" id="KW-0808">Transferase</keyword>
<dbReference type="InterPro" id="IPR015421">
    <property type="entry name" value="PyrdxlP-dep_Trfase_major"/>
</dbReference>
<gene>
    <name evidence="9" type="ORF">GBAR_LOCUS22604</name>
</gene>
<dbReference type="NCBIfam" id="TIGR00474">
    <property type="entry name" value="selA"/>
    <property type="match status" value="1"/>
</dbReference>
<evidence type="ECO:0000313" key="10">
    <source>
        <dbReference type="Proteomes" id="UP001174909"/>
    </source>
</evidence>
<dbReference type="GO" id="GO:0004125">
    <property type="term" value="F:L-seryl-tRNA(Sec) selenium transferase activity"/>
    <property type="evidence" value="ECO:0007669"/>
    <property type="project" value="InterPro"/>
</dbReference>
<evidence type="ECO:0000256" key="1">
    <source>
        <dbReference type="ARBA" id="ARBA00001933"/>
    </source>
</evidence>
<dbReference type="Gene3D" id="3.40.640.10">
    <property type="entry name" value="Type I PLP-dependent aspartate aminotransferase-like (Major domain)"/>
    <property type="match status" value="1"/>
</dbReference>
<keyword evidence="5" id="KW-0648">Protein biosynthesis</keyword>